<dbReference type="InterPro" id="IPR002173">
    <property type="entry name" value="Carboh/pur_kinase_PfkB_CS"/>
</dbReference>
<comment type="similarity">
    <text evidence="1">Belongs to the carbohydrate kinase PfkB family.</text>
</comment>
<dbReference type="RefSeq" id="WP_058965537.1">
    <property type="nucleotide sequence ID" value="NZ_CABKVM010000018.1"/>
</dbReference>
<dbReference type="STRING" id="1650663.GCA_001486665_02548"/>
<evidence type="ECO:0000256" key="3">
    <source>
        <dbReference type="ARBA" id="ARBA00022777"/>
    </source>
</evidence>
<sequence>MKLAAVGSNCIDYYNNVEGGTAYPGGGPVNMAVYTVRNGGQASYIGPVGDDVYGQIMAEAMTRKGVDTSHLHVLHGHTAVSQVTLVDGERVFGDYDEGVLEQYTLSSEDMDFISTHDVVVCDLWGKVGRFFGQLQQRGVKTAFDCATRPGDAACAEAIPYTDYLFFSSDDGDTETLRELMKVLHSQGPKLVIAMLGEQGSLCFDGQTFHSFGIVPCPNVVDTMGAGDSYIAGFLHGLVDGLPIEACMEKGAATSTETLQYFGAWL</sequence>
<evidence type="ECO:0000256" key="2">
    <source>
        <dbReference type="ARBA" id="ARBA00022679"/>
    </source>
</evidence>
<comment type="caution">
    <text evidence="5">The sequence shown here is derived from an EMBL/GenBank/DDBJ whole genome shotgun (WGS) entry which is preliminary data.</text>
</comment>
<name>A0A4R1QTH5_9FIRM</name>
<protein>
    <submittedName>
        <fullName evidence="5">Fructoselysine 6-kinase</fullName>
    </submittedName>
</protein>
<organism evidence="5 6">
    <name type="scientific">Allofournierella massiliensis</name>
    <dbReference type="NCBI Taxonomy" id="1650663"/>
    <lineage>
        <taxon>Bacteria</taxon>
        <taxon>Bacillati</taxon>
        <taxon>Bacillota</taxon>
        <taxon>Clostridia</taxon>
        <taxon>Eubacteriales</taxon>
        <taxon>Oscillospiraceae</taxon>
        <taxon>Allofournierella</taxon>
    </lineage>
</organism>
<accession>A0A4R1QTH5</accession>
<keyword evidence="2" id="KW-0808">Transferase</keyword>
<dbReference type="SUPFAM" id="SSF53613">
    <property type="entry name" value="Ribokinase-like"/>
    <property type="match status" value="1"/>
</dbReference>
<dbReference type="GO" id="GO:0016301">
    <property type="term" value="F:kinase activity"/>
    <property type="evidence" value="ECO:0007669"/>
    <property type="project" value="UniProtKB-KW"/>
</dbReference>
<dbReference type="OrthoDB" id="9775849at2"/>
<dbReference type="AlphaFoldDB" id="A0A4R1QTH5"/>
<dbReference type="Gene3D" id="3.40.1190.20">
    <property type="match status" value="1"/>
</dbReference>
<dbReference type="InterPro" id="IPR052700">
    <property type="entry name" value="Carb_kinase_PfkB-like"/>
</dbReference>
<dbReference type="EMBL" id="SLUM01000013">
    <property type="protein sequence ID" value="TCL56371.1"/>
    <property type="molecule type" value="Genomic_DNA"/>
</dbReference>
<evidence type="ECO:0000313" key="6">
    <source>
        <dbReference type="Proteomes" id="UP000295184"/>
    </source>
</evidence>
<dbReference type="NCBIfam" id="NF007321">
    <property type="entry name" value="PRK09813.1"/>
    <property type="match status" value="1"/>
</dbReference>
<dbReference type="InterPro" id="IPR011611">
    <property type="entry name" value="PfkB_dom"/>
</dbReference>
<dbReference type="PANTHER" id="PTHR43320:SF3">
    <property type="entry name" value="CARBOHYDRATE KINASE PFKB DOMAIN-CONTAINING PROTEIN"/>
    <property type="match status" value="1"/>
</dbReference>
<evidence type="ECO:0000313" key="5">
    <source>
        <dbReference type="EMBL" id="TCL56371.1"/>
    </source>
</evidence>
<dbReference type="Proteomes" id="UP000295184">
    <property type="component" value="Unassembled WGS sequence"/>
</dbReference>
<dbReference type="Pfam" id="PF00294">
    <property type="entry name" value="PfkB"/>
    <property type="match status" value="1"/>
</dbReference>
<evidence type="ECO:0000259" key="4">
    <source>
        <dbReference type="Pfam" id="PF00294"/>
    </source>
</evidence>
<reference evidence="5 6" key="1">
    <citation type="submission" date="2019-03" db="EMBL/GenBank/DDBJ databases">
        <title>Genomic Encyclopedia of Type Strains, Phase IV (KMG-IV): sequencing the most valuable type-strain genomes for metagenomic binning, comparative biology and taxonomic classification.</title>
        <authorList>
            <person name="Goeker M."/>
        </authorList>
    </citation>
    <scope>NUCLEOTIDE SEQUENCE [LARGE SCALE GENOMIC DNA]</scope>
    <source>
        <strain evidence="5 6">DSM 100451</strain>
    </source>
</reference>
<dbReference type="PROSITE" id="PS00584">
    <property type="entry name" value="PFKB_KINASES_2"/>
    <property type="match status" value="1"/>
</dbReference>
<dbReference type="InterPro" id="IPR029056">
    <property type="entry name" value="Ribokinase-like"/>
</dbReference>
<gene>
    <name evidence="5" type="ORF">EDD77_11329</name>
</gene>
<evidence type="ECO:0000256" key="1">
    <source>
        <dbReference type="ARBA" id="ARBA00010688"/>
    </source>
</evidence>
<proteinExistence type="inferred from homology"/>
<keyword evidence="3 5" id="KW-0418">Kinase</keyword>
<dbReference type="PANTHER" id="PTHR43320">
    <property type="entry name" value="SUGAR KINASE"/>
    <property type="match status" value="1"/>
</dbReference>
<feature type="domain" description="Carbohydrate kinase PfkB" evidence="4">
    <location>
        <begin position="3"/>
        <end position="263"/>
    </location>
</feature>